<dbReference type="Proteomes" id="UP000002668">
    <property type="component" value="Genome"/>
</dbReference>
<evidence type="ECO:0000313" key="1">
    <source>
        <dbReference type="EMBL" id="CBX95065.1"/>
    </source>
</evidence>
<proteinExistence type="predicted"/>
<dbReference type="GeneID" id="13288163"/>
<dbReference type="HOGENOM" id="CLU_2622461_0_0_1"/>
<evidence type="ECO:0000313" key="2">
    <source>
        <dbReference type="Proteomes" id="UP000002668"/>
    </source>
</evidence>
<name>E4ZUI6_LEPMJ</name>
<dbReference type="VEuPathDB" id="FungiDB:LEMA_P114800.1"/>
<dbReference type="EMBL" id="FP929126">
    <property type="protein sequence ID" value="CBX95065.1"/>
    <property type="molecule type" value="Genomic_DNA"/>
</dbReference>
<gene>
    <name evidence="1" type="ORF">LEMA_P114800.1</name>
</gene>
<dbReference type="AlphaFoldDB" id="E4ZUI6"/>
<keyword evidence="2" id="KW-1185">Reference proteome</keyword>
<accession>E4ZUI6</accession>
<sequence>MVVESLRTRSLSTLAHRHTVSTFAYCRTTQSDNRTTSLLKTDWWRKFIIEGPFSVFKFIQNYSGTPTASKILLPQNLT</sequence>
<protein>
    <submittedName>
        <fullName evidence="1">Predicted protein</fullName>
    </submittedName>
</protein>
<dbReference type="RefSeq" id="XP_003838544.1">
    <property type="nucleotide sequence ID" value="XM_003838496.1"/>
</dbReference>
<organism evidence="2">
    <name type="scientific">Leptosphaeria maculans (strain JN3 / isolate v23.1.3 / race Av1-4-5-6-7-8)</name>
    <name type="common">Blackleg fungus</name>
    <name type="synonym">Phoma lingam</name>
    <dbReference type="NCBI Taxonomy" id="985895"/>
    <lineage>
        <taxon>Eukaryota</taxon>
        <taxon>Fungi</taxon>
        <taxon>Dikarya</taxon>
        <taxon>Ascomycota</taxon>
        <taxon>Pezizomycotina</taxon>
        <taxon>Dothideomycetes</taxon>
        <taxon>Pleosporomycetidae</taxon>
        <taxon>Pleosporales</taxon>
        <taxon>Pleosporineae</taxon>
        <taxon>Leptosphaeriaceae</taxon>
        <taxon>Plenodomus</taxon>
        <taxon>Plenodomus lingam/Leptosphaeria maculans species complex</taxon>
    </lineage>
</organism>
<dbReference type="InParanoid" id="E4ZUI6"/>
<reference evidence="2" key="1">
    <citation type="journal article" date="2011" name="Nat. Commun.">
        <title>Effector diversification within compartments of the Leptosphaeria maculans genome affected by Repeat-Induced Point mutations.</title>
        <authorList>
            <person name="Rouxel T."/>
            <person name="Grandaubert J."/>
            <person name="Hane J.K."/>
            <person name="Hoede C."/>
            <person name="van de Wouw A.P."/>
            <person name="Couloux A."/>
            <person name="Dominguez V."/>
            <person name="Anthouard V."/>
            <person name="Bally P."/>
            <person name="Bourras S."/>
            <person name="Cozijnsen A.J."/>
            <person name="Ciuffetti L.M."/>
            <person name="Degrave A."/>
            <person name="Dilmaghani A."/>
            <person name="Duret L."/>
            <person name="Fudal I."/>
            <person name="Goodwin S.B."/>
            <person name="Gout L."/>
            <person name="Glaser N."/>
            <person name="Linglin J."/>
            <person name="Kema G.H.J."/>
            <person name="Lapalu N."/>
            <person name="Lawrence C.B."/>
            <person name="May K."/>
            <person name="Meyer M."/>
            <person name="Ollivier B."/>
            <person name="Poulain J."/>
            <person name="Schoch C.L."/>
            <person name="Simon A."/>
            <person name="Spatafora J.W."/>
            <person name="Stachowiak A."/>
            <person name="Turgeon B.G."/>
            <person name="Tyler B.M."/>
            <person name="Vincent D."/>
            <person name="Weissenbach J."/>
            <person name="Amselem J."/>
            <person name="Quesneville H."/>
            <person name="Oliver R.P."/>
            <person name="Wincker P."/>
            <person name="Balesdent M.-H."/>
            <person name="Howlett B.J."/>
        </authorList>
    </citation>
    <scope>NUCLEOTIDE SEQUENCE [LARGE SCALE GENOMIC DNA]</scope>
    <source>
        <strain evidence="2">JN3 / isolate v23.1.3 / race Av1-4-5-6-7-8</strain>
    </source>
</reference>